<evidence type="ECO:0000313" key="2">
    <source>
        <dbReference type="Proteomes" id="UP000318582"/>
    </source>
</evidence>
<accession>A0A507E533</accession>
<sequence length="11" mass="1350">MRRSLNKTSTR</sequence>
<protein>
    <submittedName>
        <fullName evidence="1">Uncharacterized protein</fullName>
    </submittedName>
</protein>
<dbReference type="Proteomes" id="UP000318582">
    <property type="component" value="Unassembled WGS sequence"/>
</dbReference>
<keyword evidence="2" id="KW-1185">Reference proteome</keyword>
<reference evidence="1 2" key="1">
    <citation type="journal article" date="2019" name="Sci. Rep.">
        <title>Comparative genomics of chytrid fungi reveal insights into the obligate biotrophic and pathogenic lifestyle of Synchytrium endobioticum.</title>
        <authorList>
            <person name="van de Vossenberg B.T.L.H."/>
            <person name="Warris S."/>
            <person name="Nguyen H.D.T."/>
            <person name="van Gent-Pelzer M.P.E."/>
            <person name="Joly D.L."/>
            <person name="van de Geest H.C."/>
            <person name="Bonants P.J.M."/>
            <person name="Smith D.S."/>
            <person name="Levesque C.A."/>
            <person name="van der Lee T.A.J."/>
        </authorList>
    </citation>
    <scope>NUCLEOTIDE SEQUENCE [LARGE SCALE GENOMIC DNA]</scope>
    <source>
        <strain evidence="1 2">CBS 809.83</strain>
    </source>
</reference>
<evidence type="ECO:0000313" key="1">
    <source>
        <dbReference type="EMBL" id="TPX58954.1"/>
    </source>
</evidence>
<organism evidence="1 2">
    <name type="scientific">Powellomyces hirtus</name>
    <dbReference type="NCBI Taxonomy" id="109895"/>
    <lineage>
        <taxon>Eukaryota</taxon>
        <taxon>Fungi</taxon>
        <taxon>Fungi incertae sedis</taxon>
        <taxon>Chytridiomycota</taxon>
        <taxon>Chytridiomycota incertae sedis</taxon>
        <taxon>Chytridiomycetes</taxon>
        <taxon>Spizellomycetales</taxon>
        <taxon>Powellomycetaceae</taxon>
        <taxon>Powellomyces</taxon>
    </lineage>
</organism>
<gene>
    <name evidence="1" type="ORF">PhCBS80983_g02777</name>
</gene>
<dbReference type="EMBL" id="QEAQ01000030">
    <property type="protein sequence ID" value="TPX58954.1"/>
    <property type="molecule type" value="Genomic_DNA"/>
</dbReference>
<name>A0A507E533_9FUNG</name>
<comment type="caution">
    <text evidence="1">The sequence shown here is derived from an EMBL/GenBank/DDBJ whole genome shotgun (WGS) entry which is preliminary data.</text>
</comment>
<proteinExistence type="predicted"/>